<reference evidence="1 2" key="1">
    <citation type="submission" date="2018-10" db="EMBL/GenBank/DDBJ databases">
        <title>Histidinibacterium lentulum gen. nov., sp. nov., a marine bacterium from the culture broth of Picochlorum sp. 122.</title>
        <authorList>
            <person name="Wang G."/>
        </authorList>
    </citation>
    <scope>NUCLEOTIDE SEQUENCE [LARGE SCALE GENOMIC DNA]</scope>
    <source>
        <strain evidence="1 2">B17</strain>
    </source>
</reference>
<keyword evidence="2" id="KW-1185">Reference proteome</keyword>
<dbReference type="Pfam" id="PF10604">
    <property type="entry name" value="Polyketide_cyc2"/>
    <property type="match status" value="1"/>
</dbReference>
<dbReference type="Gene3D" id="3.30.530.20">
    <property type="match status" value="1"/>
</dbReference>
<comment type="caution">
    <text evidence="1">The sequence shown here is derived from an EMBL/GenBank/DDBJ whole genome shotgun (WGS) entry which is preliminary data.</text>
</comment>
<dbReference type="InterPro" id="IPR019587">
    <property type="entry name" value="Polyketide_cyclase/dehydratase"/>
</dbReference>
<evidence type="ECO:0000313" key="1">
    <source>
        <dbReference type="EMBL" id="ROU01185.1"/>
    </source>
</evidence>
<accession>A0A3N2R137</accession>
<proteinExistence type="predicted"/>
<dbReference type="SUPFAM" id="SSF55961">
    <property type="entry name" value="Bet v1-like"/>
    <property type="match status" value="1"/>
</dbReference>
<dbReference type="InterPro" id="IPR023393">
    <property type="entry name" value="START-like_dom_sf"/>
</dbReference>
<dbReference type="CDD" id="cd07812">
    <property type="entry name" value="SRPBCC"/>
    <property type="match status" value="1"/>
</dbReference>
<organism evidence="1 2">
    <name type="scientific">Histidinibacterium lentulum</name>
    <dbReference type="NCBI Taxonomy" id="2480588"/>
    <lineage>
        <taxon>Bacteria</taxon>
        <taxon>Pseudomonadati</taxon>
        <taxon>Pseudomonadota</taxon>
        <taxon>Alphaproteobacteria</taxon>
        <taxon>Rhodobacterales</taxon>
        <taxon>Paracoccaceae</taxon>
        <taxon>Histidinibacterium</taxon>
    </lineage>
</organism>
<sequence>MQFSVREDIEAPVDVVFARFSDFAHFERVALRRGAEVDRMDPSLRAEAGARWMVRFKFRGKSREVLIRIAEMDPPNGYTIATTSNGIEGVTTAEFVPLSPARTRLTFAAELKPRTLPARIVMQSLKLAKGRMDERLRTRITDYARDIEAGWHDGQL</sequence>
<evidence type="ECO:0000313" key="2">
    <source>
        <dbReference type="Proteomes" id="UP000268016"/>
    </source>
</evidence>
<protein>
    <submittedName>
        <fullName evidence="1">SRPBCC family protein</fullName>
    </submittedName>
</protein>
<dbReference type="RefSeq" id="WP_123642516.1">
    <property type="nucleotide sequence ID" value="NZ_ML119085.1"/>
</dbReference>
<dbReference type="AlphaFoldDB" id="A0A3N2R137"/>
<dbReference type="Proteomes" id="UP000268016">
    <property type="component" value="Unassembled WGS sequence"/>
</dbReference>
<gene>
    <name evidence="1" type="ORF">EAT49_11745</name>
</gene>
<dbReference type="OrthoDB" id="7860307at2"/>
<name>A0A3N2R137_9RHOB</name>
<dbReference type="EMBL" id="RDRB01000005">
    <property type="protein sequence ID" value="ROU01185.1"/>
    <property type="molecule type" value="Genomic_DNA"/>
</dbReference>